<name>A0A9E7EE53_9LILI</name>
<dbReference type="Proteomes" id="UP001055439">
    <property type="component" value="Chromosome 1"/>
</dbReference>
<reference evidence="1" key="1">
    <citation type="submission" date="2022-05" db="EMBL/GenBank/DDBJ databases">
        <title>The Musa troglodytarum L. genome provides insights into the mechanism of non-climacteric behaviour and enrichment of carotenoids.</title>
        <authorList>
            <person name="Wang J."/>
        </authorList>
    </citation>
    <scope>NUCLEOTIDE SEQUENCE</scope>
    <source>
        <tissue evidence="1">Leaf</tissue>
    </source>
</reference>
<evidence type="ECO:0000313" key="2">
    <source>
        <dbReference type="Proteomes" id="UP001055439"/>
    </source>
</evidence>
<dbReference type="AlphaFoldDB" id="A0A9E7EE53"/>
<protein>
    <submittedName>
        <fullName evidence="1">Uncharacterized protein</fullName>
    </submittedName>
</protein>
<accession>A0A9E7EE53</accession>
<proteinExistence type="predicted"/>
<gene>
    <name evidence="1" type="ORF">MUK42_35541</name>
</gene>
<dbReference type="EMBL" id="CP097502">
    <property type="protein sequence ID" value="URD75262.1"/>
    <property type="molecule type" value="Genomic_DNA"/>
</dbReference>
<evidence type="ECO:0000313" key="1">
    <source>
        <dbReference type="EMBL" id="URD75262.1"/>
    </source>
</evidence>
<organism evidence="1 2">
    <name type="scientific">Musa troglodytarum</name>
    <name type="common">fe'i banana</name>
    <dbReference type="NCBI Taxonomy" id="320322"/>
    <lineage>
        <taxon>Eukaryota</taxon>
        <taxon>Viridiplantae</taxon>
        <taxon>Streptophyta</taxon>
        <taxon>Embryophyta</taxon>
        <taxon>Tracheophyta</taxon>
        <taxon>Spermatophyta</taxon>
        <taxon>Magnoliopsida</taxon>
        <taxon>Liliopsida</taxon>
        <taxon>Zingiberales</taxon>
        <taxon>Musaceae</taxon>
        <taxon>Musa</taxon>
    </lineage>
</organism>
<keyword evidence="2" id="KW-1185">Reference proteome</keyword>
<sequence length="145" mass="15889">MALNEANPFLLHRPKSYDVGGHPLPIRHRKIRCRRRIPVSTLTAASPSSAVSQSESLPAADSFLLLSVGFAAVDGFLPQPSPVSYPRLPSSCRRVSRHRSLLPCVVSALFPLAAATKTPIYGAISTYQEELKEMENQSREEYIGS</sequence>